<proteinExistence type="inferred from homology"/>
<dbReference type="AlphaFoldDB" id="A0A2S3UM67"/>
<accession>A0A2S3UM67</accession>
<dbReference type="EMBL" id="PPCN01000013">
    <property type="protein sequence ID" value="POF28579.1"/>
    <property type="molecule type" value="Genomic_DNA"/>
</dbReference>
<comment type="similarity">
    <text evidence="1">Belongs to the glycosyl hydrolase 63 family.</text>
</comment>
<dbReference type="PANTHER" id="PTHR10412:SF11">
    <property type="entry name" value="MANNOSYL-OLIGOSACCHARIDE GLUCOSIDASE"/>
    <property type="match status" value="1"/>
</dbReference>
<dbReference type="OrthoDB" id="9781878at2"/>
<dbReference type="Pfam" id="PF22422">
    <property type="entry name" value="MGH1-like_GH"/>
    <property type="match status" value="1"/>
</dbReference>
<dbReference type="Proteomes" id="UP000236959">
    <property type="component" value="Unassembled WGS sequence"/>
</dbReference>
<dbReference type="GO" id="GO:0009311">
    <property type="term" value="P:oligosaccharide metabolic process"/>
    <property type="evidence" value="ECO:0007669"/>
    <property type="project" value="InterPro"/>
</dbReference>
<keyword evidence="3" id="KW-0326">Glycosidase</keyword>
<keyword evidence="2" id="KW-0378">Hydrolase</keyword>
<evidence type="ECO:0000256" key="1">
    <source>
        <dbReference type="ARBA" id="ARBA00010833"/>
    </source>
</evidence>
<protein>
    <submittedName>
        <fullName evidence="5">Trehalase</fullName>
    </submittedName>
</protein>
<dbReference type="InterPro" id="IPR004888">
    <property type="entry name" value="Glycoside_hydrolase_63"/>
</dbReference>
<dbReference type="GO" id="GO:0006487">
    <property type="term" value="P:protein N-linked glycosylation"/>
    <property type="evidence" value="ECO:0007669"/>
    <property type="project" value="TreeGrafter"/>
</dbReference>
<dbReference type="InterPro" id="IPR012341">
    <property type="entry name" value="6hp_glycosidase-like_sf"/>
</dbReference>
<organism evidence="5 6">
    <name type="scientific">Roseibium marinum</name>
    <dbReference type="NCBI Taxonomy" id="281252"/>
    <lineage>
        <taxon>Bacteria</taxon>
        <taxon>Pseudomonadati</taxon>
        <taxon>Pseudomonadota</taxon>
        <taxon>Alphaproteobacteria</taxon>
        <taxon>Hyphomicrobiales</taxon>
        <taxon>Stappiaceae</taxon>
        <taxon>Roseibium</taxon>
    </lineage>
</organism>
<dbReference type="GO" id="GO:0004573">
    <property type="term" value="F:Glc3Man9GlcNAc2 oligosaccharide glucosidase activity"/>
    <property type="evidence" value="ECO:0007669"/>
    <property type="project" value="InterPro"/>
</dbReference>
<dbReference type="RefSeq" id="WP_103224924.1">
    <property type="nucleotide sequence ID" value="NZ_PPCN01000013.1"/>
</dbReference>
<dbReference type="PANTHER" id="PTHR10412">
    <property type="entry name" value="MANNOSYL-OLIGOSACCHARIDE GLUCOSIDASE"/>
    <property type="match status" value="1"/>
</dbReference>
<reference evidence="5 6" key="1">
    <citation type="submission" date="2018-01" db="EMBL/GenBank/DDBJ databases">
        <title>Genomic Encyclopedia of Archaeal and Bacterial Type Strains, Phase II (KMG-II): from individual species to whole genera.</title>
        <authorList>
            <person name="Goeker M."/>
        </authorList>
    </citation>
    <scope>NUCLEOTIDE SEQUENCE [LARGE SCALE GENOMIC DNA]</scope>
    <source>
        <strain evidence="5 6">DSM 17023</strain>
    </source>
</reference>
<sequence length="433" mass="48505">MSNSDLDQKAKSILIENDQGGYTVPTKGLYPYQWNWDSVFVALGFATFDQDRAWREIEMLFEGQWRDGMVPHILFRKDDPSYFPGPSVWGTNGGPIPSSGHSQPPVAATVIRELVDTDVTGLAHDRALYRAGALFPKLMQWHRWFLAYRDPDDLGVIAVIHPWESGRDNLPDWDEALRAVEIADIGPYERKDTSHVDPSMRPQKADYDRYLSIMAACRAVDWDPAEVARTCPFFVADPGVTFIFLRANRDLLSLAERLGRDAEAEEIRGWIAKMEAGAKTLWHEGLKAHVAFDERSGKLTDGISSASFLALYAGIRDETTMASLQAHFDRIASKVRYLMPSYDPDHASYEPLRYWRGPVWAMINYMIARGFAEAGDTTRAERLRADTADLIETGGFAEYFSPETGAAAGGGTFSWTSAIWLSWASPTHAEHAA</sequence>
<evidence type="ECO:0000256" key="3">
    <source>
        <dbReference type="ARBA" id="ARBA00023295"/>
    </source>
</evidence>
<gene>
    <name evidence="5" type="ORF">CLV41_113142</name>
</gene>
<evidence type="ECO:0000259" key="4">
    <source>
        <dbReference type="Pfam" id="PF22422"/>
    </source>
</evidence>
<dbReference type="InterPro" id="IPR054491">
    <property type="entry name" value="MGH1-like_GH"/>
</dbReference>
<evidence type="ECO:0000313" key="6">
    <source>
        <dbReference type="Proteomes" id="UP000236959"/>
    </source>
</evidence>
<comment type="caution">
    <text evidence="5">The sequence shown here is derived from an EMBL/GenBank/DDBJ whole genome shotgun (WGS) entry which is preliminary data.</text>
</comment>
<feature type="domain" description="Mannosylglycerate hydrolase MGH1-like glycoside hydrolase" evidence="4">
    <location>
        <begin position="30"/>
        <end position="416"/>
    </location>
</feature>
<dbReference type="SUPFAM" id="SSF48208">
    <property type="entry name" value="Six-hairpin glycosidases"/>
    <property type="match status" value="1"/>
</dbReference>
<dbReference type="InterPro" id="IPR008928">
    <property type="entry name" value="6-hairpin_glycosidase_sf"/>
</dbReference>
<evidence type="ECO:0000313" key="5">
    <source>
        <dbReference type="EMBL" id="POF28579.1"/>
    </source>
</evidence>
<dbReference type="Gene3D" id="1.50.10.10">
    <property type="match status" value="1"/>
</dbReference>
<keyword evidence="6" id="KW-1185">Reference proteome</keyword>
<evidence type="ECO:0000256" key="2">
    <source>
        <dbReference type="ARBA" id="ARBA00022801"/>
    </source>
</evidence>
<name>A0A2S3UM67_9HYPH</name>